<dbReference type="PANTHER" id="PTHR37461">
    <property type="entry name" value="ANTI-SIGMA-K FACTOR RSKA"/>
    <property type="match status" value="1"/>
</dbReference>
<comment type="subcellular location">
    <subcellularLocation>
        <location evidence="2">Cell membrane</location>
    </subcellularLocation>
    <subcellularLocation>
        <location evidence="1">Membrane</location>
        <topology evidence="1">Single-pass membrane protein</topology>
    </subcellularLocation>
</comment>
<evidence type="ECO:0000256" key="10">
    <source>
        <dbReference type="SAM" id="Phobius"/>
    </source>
</evidence>
<accession>A0A2H5Y9P5</accession>
<protein>
    <recommendedName>
        <fullName evidence="8">Regulator of SigK</fullName>
    </recommendedName>
    <alternativeName>
        <fullName evidence="7">Sigma-K anti-sigma factor RskA</fullName>
    </alternativeName>
</protein>
<evidence type="ECO:0000259" key="12">
    <source>
        <dbReference type="Pfam" id="PF13490"/>
    </source>
</evidence>
<evidence type="ECO:0000256" key="9">
    <source>
        <dbReference type="SAM" id="MobiDB-lite"/>
    </source>
</evidence>
<evidence type="ECO:0000313" key="14">
    <source>
        <dbReference type="Proteomes" id="UP000236642"/>
    </source>
</evidence>
<sequence>MNARHEVFEEELAAYALGALPPEEAAAVAAHVAGCPVCREAVARYREAAAALAYTVPLRPPPPRLKARLMARVRRPQRESWRWLGMGAALVAATLLLILAAPLIFATRPSVTPRVIPLQGAEAATEAEGYLILEDGQGLMVTKGLVVPPEGQVYQVWFVDAAGRRVSGGTFRTHPRLYGVYTVTVPLDLPIYVHIGVTLEPEGGSPQPTGPRVLWGSLRSGGAPGP</sequence>
<evidence type="ECO:0000256" key="7">
    <source>
        <dbReference type="ARBA" id="ARBA00029829"/>
    </source>
</evidence>
<evidence type="ECO:0000256" key="2">
    <source>
        <dbReference type="ARBA" id="ARBA00004236"/>
    </source>
</evidence>
<comment type="caution">
    <text evidence="13">The sequence shown here is derived from an EMBL/GenBank/DDBJ whole genome shotgun (WGS) entry which is preliminary data.</text>
</comment>
<evidence type="ECO:0000313" key="13">
    <source>
        <dbReference type="EMBL" id="GBD10186.1"/>
    </source>
</evidence>
<feature type="transmembrane region" description="Helical" evidence="10">
    <location>
        <begin position="83"/>
        <end position="105"/>
    </location>
</feature>
<feature type="domain" description="Anti-sigma K factor RskA C-terminal" evidence="11">
    <location>
        <begin position="89"/>
        <end position="211"/>
    </location>
</feature>
<keyword evidence="4 10" id="KW-0812">Transmembrane</keyword>
<dbReference type="EMBL" id="BEHY01000121">
    <property type="protein sequence ID" value="GBD10186.1"/>
    <property type="molecule type" value="Genomic_DNA"/>
</dbReference>
<evidence type="ECO:0000256" key="1">
    <source>
        <dbReference type="ARBA" id="ARBA00004167"/>
    </source>
</evidence>
<name>A0A2H5Y9P5_9CHLR</name>
<evidence type="ECO:0000256" key="5">
    <source>
        <dbReference type="ARBA" id="ARBA00022989"/>
    </source>
</evidence>
<dbReference type="Gene3D" id="1.10.10.1320">
    <property type="entry name" value="Anti-sigma factor, zinc-finger domain"/>
    <property type="match status" value="1"/>
</dbReference>
<dbReference type="InterPro" id="IPR027383">
    <property type="entry name" value="Znf_put"/>
</dbReference>
<keyword evidence="6 10" id="KW-0472">Membrane</keyword>
<keyword evidence="3" id="KW-1003">Cell membrane</keyword>
<dbReference type="Proteomes" id="UP000236642">
    <property type="component" value="Unassembled WGS sequence"/>
</dbReference>
<keyword evidence="5 10" id="KW-1133">Transmembrane helix</keyword>
<evidence type="ECO:0000256" key="8">
    <source>
        <dbReference type="ARBA" id="ARBA00030803"/>
    </source>
</evidence>
<feature type="region of interest" description="Disordered" evidence="9">
    <location>
        <begin position="202"/>
        <end position="226"/>
    </location>
</feature>
<dbReference type="GO" id="GO:0006417">
    <property type="term" value="P:regulation of translation"/>
    <property type="evidence" value="ECO:0007669"/>
    <property type="project" value="TreeGrafter"/>
</dbReference>
<evidence type="ECO:0000256" key="6">
    <source>
        <dbReference type="ARBA" id="ARBA00023136"/>
    </source>
</evidence>
<dbReference type="InterPro" id="IPR041916">
    <property type="entry name" value="Anti_sigma_zinc_sf"/>
</dbReference>
<dbReference type="AlphaFoldDB" id="A0A2H5Y9P5"/>
<evidence type="ECO:0000256" key="4">
    <source>
        <dbReference type="ARBA" id="ARBA00022692"/>
    </source>
</evidence>
<dbReference type="InterPro" id="IPR051474">
    <property type="entry name" value="Anti-sigma-K/W_factor"/>
</dbReference>
<dbReference type="GO" id="GO:0016989">
    <property type="term" value="F:sigma factor antagonist activity"/>
    <property type="evidence" value="ECO:0007669"/>
    <property type="project" value="TreeGrafter"/>
</dbReference>
<reference evidence="14" key="1">
    <citation type="submission" date="2017-09" db="EMBL/GenBank/DDBJ databases">
        <title>Metaegenomics of thermophilic ammonia-oxidizing enrichment culture.</title>
        <authorList>
            <person name="Kato S."/>
            <person name="Suzuki K."/>
        </authorList>
    </citation>
    <scope>NUCLEOTIDE SEQUENCE [LARGE SCALE GENOMIC DNA]</scope>
</reference>
<organism evidence="13 14">
    <name type="scientific">Candidatus Thermoflexus japonica</name>
    <dbReference type="NCBI Taxonomy" id="2035417"/>
    <lineage>
        <taxon>Bacteria</taxon>
        <taxon>Bacillati</taxon>
        <taxon>Chloroflexota</taxon>
        <taxon>Thermoflexia</taxon>
        <taxon>Thermoflexales</taxon>
        <taxon>Thermoflexaceae</taxon>
        <taxon>Thermoflexus</taxon>
    </lineage>
</organism>
<evidence type="ECO:0000256" key="3">
    <source>
        <dbReference type="ARBA" id="ARBA00022475"/>
    </source>
</evidence>
<feature type="domain" description="Putative zinc-finger" evidence="12">
    <location>
        <begin position="8"/>
        <end position="39"/>
    </location>
</feature>
<evidence type="ECO:0000259" key="11">
    <source>
        <dbReference type="Pfam" id="PF10099"/>
    </source>
</evidence>
<gene>
    <name evidence="13" type="ORF">HRbin22_02451</name>
</gene>
<dbReference type="InterPro" id="IPR018764">
    <property type="entry name" value="RskA_C"/>
</dbReference>
<proteinExistence type="predicted"/>
<dbReference type="Pfam" id="PF13490">
    <property type="entry name" value="zf-HC2"/>
    <property type="match status" value="1"/>
</dbReference>
<dbReference type="PANTHER" id="PTHR37461:SF1">
    <property type="entry name" value="ANTI-SIGMA-K FACTOR RSKA"/>
    <property type="match status" value="1"/>
</dbReference>
<dbReference type="Pfam" id="PF10099">
    <property type="entry name" value="RskA_C"/>
    <property type="match status" value="1"/>
</dbReference>
<dbReference type="GO" id="GO:0005886">
    <property type="term" value="C:plasma membrane"/>
    <property type="evidence" value="ECO:0007669"/>
    <property type="project" value="UniProtKB-SubCell"/>
</dbReference>